<dbReference type="FunFam" id="1.10.238.10:FF:000044">
    <property type="entry name" value="Protein S100"/>
    <property type="match status" value="1"/>
</dbReference>
<dbReference type="GO" id="GO:0048306">
    <property type="term" value="F:calcium-dependent protein binding"/>
    <property type="evidence" value="ECO:0007669"/>
    <property type="project" value="TreeGrafter"/>
</dbReference>
<dbReference type="InterPro" id="IPR011992">
    <property type="entry name" value="EF-hand-dom_pair"/>
</dbReference>
<evidence type="ECO:0000259" key="6">
    <source>
        <dbReference type="PROSITE" id="PS50222"/>
    </source>
</evidence>
<dbReference type="InterPro" id="IPR001751">
    <property type="entry name" value="S100/CaBP7/8-like_CS"/>
</dbReference>
<dbReference type="Proteomes" id="UP000808372">
    <property type="component" value="Chromosome 37"/>
</dbReference>
<dbReference type="SUPFAM" id="SSF47473">
    <property type="entry name" value="EF-hand"/>
    <property type="match status" value="1"/>
</dbReference>
<evidence type="ECO:0000256" key="4">
    <source>
        <dbReference type="ARBA" id="ARBA00022837"/>
    </source>
</evidence>
<dbReference type="PANTHER" id="PTHR11639:SF131">
    <property type="entry name" value="PROTEIN S100"/>
    <property type="match status" value="1"/>
</dbReference>
<dbReference type="Pfam" id="PF01023">
    <property type="entry name" value="S_100"/>
    <property type="match status" value="1"/>
</dbReference>
<dbReference type="InterPro" id="IPR018247">
    <property type="entry name" value="EF_Hand_1_Ca_BS"/>
</dbReference>
<dbReference type="InterPro" id="IPR013787">
    <property type="entry name" value="S100_Ca-bd_sub"/>
</dbReference>
<evidence type="ECO:0000256" key="5">
    <source>
        <dbReference type="RuleBase" id="RU361184"/>
    </source>
</evidence>
<keyword evidence="2 5" id="KW-0479">Metal-binding</keyword>
<dbReference type="PROSITE" id="PS50222">
    <property type="entry name" value="EF_HAND_2"/>
    <property type="match status" value="1"/>
</dbReference>
<accession>A0A8U0PZH5</accession>
<reference evidence="8" key="1">
    <citation type="submission" date="2025-08" db="UniProtKB">
        <authorList>
            <consortium name="RefSeq"/>
        </authorList>
    </citation>
    <scope>IDENTIFICATION</scope>
    <source>
        <tissue evidence="8">White muscle</tissue>
    </source>
</reference>
<dbReference type="GeneID" id="120031115"/>
<dbReference type="OrthoDB" id="26525at2759"/>
<keyword evidence="7" id="KW-1185">Reference proteome</keyword>
<proteinExistence type="inferred from homology"/>
<dbReference type="Gene3D" id="1.10.238.10">
    <property type="entry name" value="EF-hand"/>
    <property type="match status" value="1"/>
</dbReference>
<name>A0A8U0PZH5_SALNM</name>
<organism evidence="7 8">
    <name type="scientific">Salvelinus namaycush</name>
    <name type="common">Lake trout</name>
    <name type="synonym">Salmo namaycush</name>
    <dbReference type="NCBI Taxonomy" id="8040"/>
    <lineage>
        <taxon>Eukaryota</taxon>
        <taxon>Metazoa</taxon>
        <taxon>Chordata</taxon>
        <taxon>Craniata</taxon>
        <taxon>Vertebrata</taxon>
        <taxon>Euteleostomi</taxon>
        <taxon>Actinopterygii</taxon>
        <taxon>Neopterygii</taxon>
        <taxon>Teleostei</taxon>
        <taxon>Protacanthopterygii</taxon>
        <taxon>Salmoniformes</taxon>
        <taxon>Salmonidae</taxon>
        <taxon>Salmoninae</taxon>
        <taxon>Salvelinus</taxon>
    </lineage>
</organism>
<protein>
    <recommendedName>
        <fullName evidence="5">Protein S100</fullName>
    </recommendedName>
    <alternativeName>
        <fullName evidence="5">S100 calcium-binding protein</fullName>
    </alternativeName>
</protein>
<dbReference type="InterPro" id="IPR002048">
    <property type="entry name" value="EF_hand_dom"/>
</dbReference>
<dbReference type="GO" id="GO:0005737">
    <property type="term" value="C:cytoplasm"/>
    <property type="evidence" value="ECO:0007669"/>
    <property type="project" value="TreeGrafter"/>
</dbReference>
<dbReference type="KEGG" id="snh:120031115"/>
<keyword evidence="4 5" id="KW-0106">Calcium</keyword>
<dbReference type="AlphaFoldDB" id="A0A8U0PZH5"/>
<sequence>MGSKLESSMEGLIQVFHSYSAKEGDKYKLSKVELKSLLQGELSDFLAACKDPMVVEKIMNDLDENQDGEVDFQEYVVLVAALTVACNEFFVEPE</sequence>
<evidence type="ECO:0000313" key="8">
    <source>
        <dbReference type="RefSeq" id="XP_038832624.1"/>
    </source>
</evidence>
<evidence type="ECO:0000256" key="3">
    <source>
        <dbReference type="ARBA" id="ARBA00022737"/>
    </source>
</evidence>
<evidence type="ECO:0000256" key="2">
    <source>
        <dbReference type="ARBA" id="ARBA00022723"/>
    </source>
</evidence>
<dbReference type="PROSITE" id="PS00018">
    <property type="entry name" value="EF_HAND_1"/>
    <property type="match status" value="1"/>
</dbReference>
<keyword evidence="3" id="KW-0677">Repeat</keyword>
<dbReference type="RefSeq" id="XP_038832624.1">
    <property type="nucleotide sequence ID" value="XM_038976696.1"/>
</dbReference>
<dbReference type="SMART" id="SM01394">
    <property type="entry name" value="S_100"/>
    <property type="match status" value="1"/>
</dbReference>
<dbReference type="PANTHER" id="PTHR11639">
    <property type="entry name" value="S100 CALCIUM-BINDING PROTEIN"/>
    <property type="match status" value="1"/>
</dbReference>
<evidence type="ECO:0000313" key="7">
    <source>
        <dbReference type="Proteomes" id="UP000808372"/>
    </source>
</evidence>
<dbReference type="PROSITE" id="PS00303">
    <property type="entry name" value="S100_CABP"/>
    <property type="match status" value="1"/>
</dbReference>
<comment type="similarity">
    <text evidence="1 5">Belongs to the S-100 family.</text>
</comment>
<dbReference type="GO" id="GO:0005509">
    <property type="term" value="F:calcium ion binding"/>
    <property type="evidence" value="ECO:0007669"/>
    <property type="project" value="InterPro"/>
</dbReference>
<dbReference type="SMART" id="SM00054">
    <property type="entry name" value="EFh"/>
    <property type="match status" value="1"/>
</dbReference>
<evidence type="ECO:0000256" key="1">
    <source>
        <dbReference type="ARBA" id="ARBA00007323"/>
    </source>
</evidence>
<feature type="domain" description="EF-hand" evidence="6">
    <location>
        <begin position="50"/>
        <end position="85"/>
    </location>
</feature>
<gene>
    <name evidence="8" type="primary">LOC120031115</name>
</gene>